<dbReference type="Pfam" id="PF00158">
    <property type="entry name" value="Sigma54_activat"/>
    <property type="match status" value="1"/>
</dbReference>
<dbReference type="CDD" id="cd00009">
    <property type="entry name" value="AAA"/>
    <property type="match status" value="1"/>
</dbReference>
<evidence type="ECO:0000313" key="8">
    <source>
        <dbReference type="Proteomes" id="UP000184226"/>
    </source>
</evidence>
<dbReference type="Gene3D" id="3.40.50.300">
    <property type="entry name" value="P-loop containing nucleotide triphosphate hydrolases"/>
    <property type="match status" value="1"/>
</dbReference>
<keyword evidence="8" id="KW-1185">Reference proteome</keyword>
<evidence type="ECO:0000256" key="4">
    <source>
        <dbReference type="ARBA" id="ARBA00023125"/>
    </source>
</evidence>
<dbReference type="InterPro" id="IPR058031">
    <property type="entry name" value="AAA_lid_NorR"/>
</dbReference>
<dbReference type="PANTHER" id="PTHR32071:SF35">
    <property type="entry name" value="ANAEROBIC NITRIC OXIDE REDUCTASE TRANSCRIPTION REGULATOR NORR"/>
    <property type="match status" value="1"/>
</dbReference>
<dbReference type="PROSITE" id="PS00675">
    <property type="entry name" value="SIGMA54_INTERACT_1"/>
    <property type="match status" value="1"/>
</dbReference>
<evidence type="ECO:0000259" key="6">
    <source>
        <dbReference type="PROSITE" id="PS50045"/>
    </source>
</evidence>
<dbReference type="SUPFAM" id="SSF55781">
    <property type="entry name" value="GAF domain-like"/>
    <property type="match status" value="1"/>
</dbReference>
<dbReference type="GO" id="GO:0003677">
    <property type="term" value="F:DNA binding"/>
    <property type="evidence" value="ECO:0007669"/>
    <property type="project" value="UniProtKB-KW"/>
</dbReference>
<keyword evidence="1" id="KW-0547">Nucleotide-binding</keyword>
<dbReference type="OrthoDB" id="9761705at2"/>
<gene>
    <name evidence="7" type="ORF">SAMN04488135_112141</name>
</gene>
<dbReference type="PROSITE" id="PS00688">
    <property type="entry name" value="SIGMA54_INTERACT_3"/>
    <property type="match status" value="1"/>
</dbReference>
<dbReference type="Pfam" id="PF25601">
    <property type="entry name" value="AAA_lid_14"/>
    <property type="match status" value="1"/>
</dbReference>
<dbReference type="EMBL" id="FQXE01000012">
    <property type="protein sequence ID" value="SHI19652.1"/>
    <property type="molecule type" value="Genomic_DNA"/>
</dbReference>
<dbReference type="InterPro" id="IPR025943">
    <property type="entry name" value="Sigma_54_int_dom_ATP-bd_2"/>
</dbReference>
<dbReference type="InterPro" id="IPR003593">
    <property type="entry name" value="AAA+_ATPase"/>
</dbReference>
<dbReference type="InterPro" id="IPR029016">
    <property type="entry name" value="GAF-like_dom_sf"/>
</dbReference>
<evidence type="ECO:0000256" key="1">
    <source>
        <dbReference type="ARBA" id="ARBA00022741"/>
    </source>
</evidence>
<name>A0A1M5Z5Y4_9BURK</name>
<dbReference type="SUPFAM" id="SSF46689">
    <property type="entry name" value="Homeodomain-like"/>
    <property type="match status" value="1"/>
</dbReference>
<dbReference type="AlphaFoldDB" id="A0A1M5Z5Y4"/>
<dbReference type="InterPro" id="IPR027417">
    <property type="entry name" value="P-loop_NTPase"/>
</dbReference>
<evidence type="ECO:0000256" key="2">
    <source>
        <dbReference type="ARBA" id="ARBA00022840"/>
    </source>
</evidence>
<dbReference type="PROSITE" id="PS50045">
    <property type="entry name" value="SIGMA54_INTERACT_4"/>
    <property type="match status" value="1"/>
</dbReference>
<evidence type="ECO:0000256" key="5">
    <source>
        <dbReference type="ARBA" id="ARBA00023163"/>
    </source>
</evidence>
<keyword evidence="4" id="KW-0238">DNA-binding</keyword>
<reference evidence="7 8" key="1">
    <citation type="submission" date="2016-11" db="EMBL/GenBank/DDBJ databases">
        <authorList>
            <person name="Jaros S."/>
            <person name="Januszkiewicz K."/>
            <person name="Wedrychowicz H."/>
        </authorList>
    </citation>
    <scope>NUCLEOTIDE SEQUENCE [LARGE SCALE GENOMIC DNA]</scope>
    <source>
        <strain evidence="7 8">CGMCC 1.10190</strain>
    </source>
</reference>
<dbReference type="PANTHER" id="PTHR32071">
    <property type="entry name" value="TRANSCRIPTIONAL REGULATORY PROTEIN"/>
    <property type="match status" value="1"/>
</dbReference>
<keyword evidence="5" id="KW-0804">Transcription</keyword>
<dbReference type="Gene3D" id="1.10.10.60">
    <property type="entry name" value="Homeodomain-like"/>
    <property type="match status" value="1"/>
</dbReference>
<dbReference type="Gene3D" id="3.30.450.40">
    <property type="match status" value="1"/>
</dbReference>
<evidence type="ECO:0000313" key="7">
    <source>
        <dbReference type="EMBL" id="SHI19652.1"/>
    </source>
</evidence>
<evidence type="ECO:0000256" key="3">
    <source>
        <dbReference type="ARBA" id="ARBA00023015"/>
    </source>
</evidence>
<dbReference type="GO" id="GO:0006355">
    <property type="term" value="P:regulation of DNA-templated transcription"/>
    <property type="evidence" value="ECO:0007669"/>
    <property type="project" value="InterPro"/>
</dbReference>
<dbReference type="PROSITE" id="PS00676">
    <property type="entry name" value="SIGMA54_INTERACT_2"/>
    <property type="match status" value="1"/>
</dbReference>
<dbReference type="Gene3D" id="1.10.8.60">
    <property type="match status" value="1"/>
</dbReference>
<sequence>MDQLILADLVTDLPNAVRLQRAVHTLRERFHCDAVGLLSLDTDSLRLVAATGLAHEALGRRFVVAQHPRFATILSRREPTWFEPGSVLPDPYDGLLDDRTGSPLPVHDCLGMSLYIEGRLWGALTLDALKTGTFDDAAQAELRRYGLILAAAIRITALETENRNLRQLGTTVSGAMQIIDENEILGESESISGLLHELDVVADSDLPVLLLGETGVGKELFARRVHRHSRRSAKPMVHVNCAALPESLAESELFGHVKGAFSGATQDRAGRFETAQGGTLFLDEVGELSLSIQAKLLRTLQNGEIQRLGTDETIKTDVRIIAATNRQLKESTLAGDFRADLYHRLSVYPVHIPPLRERDQDILILAGHFLEFNRARLGLRGVRLSYAAERALLSYGWPGNVRELEHVISRAALKMLSRGASRDQILTLGPELLDLDIAEPAGDRFQDIRVSRVGAAHDAAAASAAQEADDDLYASEPFYGPGSSLIANPASPYGPEQKIVPLRSALEDCQRTAIQHALTATNYNWAQAARSLQLDSSNLHKLARKLGLK</sequence>
<dbReference type="InterPro" id="IPR003018">
    <property type="entry name" value="GAF"/>
</dbReference>
<dbReference type="InterPro" id="IPR025944">
    <property type="entry name" value="Sigma_54_int_dom_CS"/>
</dbReference>
<dbReference type="SMART" id="SM00065">
    <property type="entry name" value="GAF"/>
    <property type="match status" value="1"/>
</dbReference>
<dbReference type="RefSeq" id="WP_073106501.1">
    <property type="nucleotide sequence ID" value="NZ_FQXE01000012.1"/>
</dbReference>
<dbReference type="Pfam" id="PF01590">
    <property type="entry name" value="GAF"/>
    <property type="match status" value="1"/>
</dbReference>
<proteinExistence type="predicted"/>
<keyword evidence="2" id="KW-0067">ATP-binding</keyword>
<protein>
    <submittedName>
        <fullName evidence="7">Anaerobic nitric oxide reductase transcription regulator</fullName>
    </submittedName>
</protein>
<dbReference type="InterPro" id="IPR002078">
    <property type="entry name" value="Sigma_54_int"/>
</dbReference>
<dbReference type="Proteomes" id="UP000184226">
    <property type="component" value="Unassembled WGS sequence"/>
</dbReference>
<dbReference type="FunFam" id="3.40.50.300:FF:000006">
    <property type="entry name" value="DNA-binding transcriptional regulator NtrC"/>
    <property type="match status" value="1"/>
</dbReference>
<feature type="domain" description="Sigma-54 factor interaction" evidence="6">
    <location>
        <begin position="184"/>
        <end position="413"/>
    </location>
</feature>
<dbReference type="STRING" id="658167.SAMN04488135_112141"/>
<keyword evidence="3" id="KW-0805">Transcription regulation</keyword>
<accession>A0A1M5Z5Y4</accession>
<dbReference type="SUPFAM" id="SSF52540">
    <property type="entry name" value="P-loop containing nucleoside triphosphate hydrolases"/>
    <property type="match status" value="1"/>
</dbReference>
<dbReference type="InterPro" id="IPR025662">
    <property type="entry name" value="Sigma_54_int_dom_ATP-bd_1"/>
</dbReference>
<dbReference type="GO" id="GO:0005524">
    <property type="term" value="F:ATP binding"/>
    <property type="evidence" value="ECO:0007669"/>
    <property type="project" value="UniProtKB-KW"/>
</dbReference>
<dbReference type="InterPro" id="IPR009057">
    <property type="entry name" value="Homeodomain-like_sf"/>
</dbReference>
<organism evidence="7 8">
    <name type="scientific">Pollutimonas bauzanensis</name>
    <dbReference type="NCBI Taxonomy" id="658167"/>
    <lineage>
        <taxon>Bacteria</taxon>
        <taxon>Pseudomonadati</taxon>
        <taxon>Pseudomonadota</taxon>
        <taxon>Betaproteobacteria</taxon>
        <taxon>Burkholderiales</taxon>
        <taxon>Alcaligenaceae</taxon>
        <taxon>Pollutimonas</taxon>
    </lineage>
</organism>
<dbReference type="NCBIfam" id="NF003451">
    <property type="entry name" value="PRK05022.1"/>
    <property type="match status" value="1"/>
</dbReference>
<dbReference type="SMART" id="SM00382">
    <property type="entry name" value="AAA"/>
    <property type="match status" value="1"/>
</dbReference>